<dbReference type="AlphaFoldDB" id="A8M8U8"/>
<dbReference type="InterPro" id="IPR029044">
    <property type="entry name" value="Nucleotide-diphossugar_trans"/>
</dbReference>
<dbReference type="GeneID" id="5710023"/>
<evidence type="ECO:0000259" key="1">
    <source>
        <dbReference type="Pfam" id="PF00483"/>
    </source>
</evidence>
<reference evidence="2 3" key="1">
    <citation type="submission" date="2007-10" db="EMBL/GenBank/DDBJ databases">
        <title>Complete sequence of Caldivirga maquilingensis IC-167.</title>
        <authorList>
            <consortium name="US DOE Joint Genome Institute"/>
            <person name="Copeland A."/>
            <person name="Lucas S."/>
            <person name="Lapidus A."/>
            <person name="Barry K."/>
            <person name="Glavina del Rio T."/>
            <person name="Dalin E."/>
            <person name="Tice H."/>
            <person name="Pitluck S."/>
            <person name="Saunders E."/>
            <person name="Brettin T."/>
            <person name="Bruce D."/>
            <person name="Detter J.C."/>
            <person name="Han C."/>
            <person name="Schmutz J."/>
            <person name="Larimer F."/>
            <person name="Land M."/>
            <person name="Hauser L."/>
            <person name="Kyrpides N."/>
            <person name="Ivanova N."/>
            <person name="Biddle J.F."/>
            <person name="Zhang Z."/>
            <person name="Fitz-Gibbon S.T."/>
            <person name="Lowe T.M."/>
            <person name="Saltikov C."/>
            <person name="House C.H."/>
            <person name="Richardson P."/>
        </authorList>
    </citation>
    <scope>NUCLEOTIDE SEQUENCE [LARGE SCALE GENOMIC DNA]</scope>
    <source>
        <strain evidence="3">ATCC 700844 / DSM 13496 / JCM 10307 / IC-167</strain>
    </source>
</reference>
<keyword evidence="2" id="KW-0808">Transferase</keyword>
<proteinExistence type="predicted"/>
<gene>
    <name evidence="2" type="ordered locus">Cmaq_1341</name>
</gene>
<feature type="domain" description="Nucleotidyl transferase" evidence="1">
    <location>
        <begin position="5"/>
        <end position="224"/>
    </location>
</feature>
<dbReference type="RefSeq" id="WP_012186386.1">
    <property type="nucleotide sequence ID" value="NC_009954.1"/>
</dbReference>
<dbReference type="Gene3D" id="3.90.550.10">
    <property type="entry name" value="Spore Coat Polysaccharide Biosynthesis Protein SpsA, Chain A"/>
    <property type="match status" value="1"/>
</dbReference>
<dbReference type="Pfam" id="PF00483">
    <property type="entry name" value="NTP_transferase"/>
    <property type="match status" value="1"/>
</dbReference>
<dbReference type="SUPFAM" id="SSF53448">
    <property type="entry name" value="Nucleotide-diphospho-sugar transferases"/>
    <property type="match status" value="1"/>
</dbReference>
<dbReference type="EMBL" id="CP000852">
    <property type="protein sequence ID" value="ABW02167.1"/>
    <property type="molecule type" value="Genomic_DNA"/>
</dbReference>
<evidence type="ECO:0000313" key="2">
    <source>
        <dbReference type="EMBL" id="ABW02167.1"/>
    </source>
</evidence>
<dbReference type="InterPro" id="IPR005835">
    <property type="entry name" value="NTP_transferase_dom"/>
</dbReference>
<dbReference type="HOGENOM" id="CLU_029499_2_0_2"/>
<accession>A8M8U8</accession>
<dbReference type="eggNOG" id="arCOG00663">
    <property type="taxonomic scope" value="Archaea"/>
</dbReference>
<dbReference type="KEGG" id="cma:Cmaq_1341"/>
<sequence length="230" mass="25591">MAVFGVVLAAGRGERLRPITLYVPKPLMPIPGGRLAMQDAVERLLPLKPIRIYIVAHYMAGLIMDAVKHLNLTYNGLLETVIHDKLLGTAGHLYFLSNLVKDDDIVVVENGDVIADVNMVDAVNFHLGKGLDMTIIGYRAGFQLRYGVLETEDYNVKAWVEKPTINFTVSTGNYIIKGKLLRLLNGGFIDMNDYVNLIIREGGRVGVYLVNKFIDIGTVDDYLKLWCPGK</sequence>
<dbReference type="STRING" id="397948.Cmaq_1341"/>
<organism evidence="2 3">
    <name type="scientific">Caldivirga maquilingensis (strain ATCC 700844 / DSM 13496 / JCM 10307 / IC-167)</name>
    <dbReference type="NCBI Taxonomy" id="397948"/>
    <lineage>
        <taxon>Archaea</taxon>
        <taxon>Thermoproteota</taxon>
        <taxon>Thermoprotei</taxon>
        <taxon>Thermoproteales</taxon>
        <taxon>Thermoproteaceae</taxon>
        <taxon>Caldivirga</taxon>
    </lineage>
</organism>
<dbReference type="InterPro" id="IPR050486">
    <property type="entry name" value="Mannose-1P_guanyltransferase"/>
</dbReference>
<evidence type="ECO:0000313" key="3">
    <source>
        <dbReference type="Proteomes" id="UP000001137"/>
    </source>
</evidence>
<dbReference type="CDD" id="cd04181">
    <property type="entry name" value="NTP_transferase"/>
    <property type="match status" value="1"/>
</dbReference>
<dbReference type="GO" id="GO:0016740">
    <property type="term" value="F:transferase activity"/>
    <property type="evidence" value="ECO:0007669"/>
    <property type="project" value="UniProtKB-KW"/>
</dbReference>
<name>A8M8U8_CALMQ</name>
<dbReference type="PANTHER" id="PTHR22572">
    <property type="entry name" value="SUGAR-1-PHOSPHATE GUANYL TRANSFERASE"/>
    <property type="match status" value="1"/>
</dbReference>
<dbReference type="OrthoDB" id="15372at2157"/>
<keyword evidence="3" id="KW-1185">Reference proteome</keyword>
<protein>
    <submittedName>
        <fullName evidence="2">Nucleotidyl transferase</fullName>
    </submittedName>
</protein>
<dbReference type="Proteomes" id="UP000001137">
    <property type="component" value="Chromosome"/>
</dbReference>